<dbReference type="EnsemblPlants" id="KEH35525">
    <property type="protein sequence ID" value="KEH35525"/>
    <property type="gene ID" value="MTR_3g093780"/>
</dbReference>
<feature type="region of interest" description="Disordered" evidence="1">
    <location>
        <begin position="823"/>
        <end position="854"/>
    </location>
</feature>
<dbReference type="InterPro" id="IPR055126">
    <property type="entry name" value="EDR4-like_N"/>
</dbReference>
<protein>
    <submittedName>
        <fullName evidence="4">DUF3133 family protein</fullName>
    </submittedName>
    <submittedName>
        <fullName evidence="5">Putative zinc-ribbon domain, plant protein</fullName>
    </submittedName>
</protein>
<dbReference type="InterPro" id="IPR021480">
    <property type="entry name" value="Zinc_ribbon_12"/>
</dbReference>
<evidence type="ECO:0000259" key="2">
    <source>
        <dbReference type="Pfam" id="PF11331"/>
    </source>
</evidence>
<reference evidence="5" key="5">
    <citation type="journal article" date="2018" name="Nat. Plants">
        <title>Whole-genome landscape of Medicago truncatula symbiotic genes.</title>
        <authorList>
            <person name="Pecrix Y."/>
            <person name="Gamas P."/>
            <person name="Carrere S."/>
        </authorList>
    </citation>
    <scope>NUCLEOTIDE SEQUENCE</scope>
    <source>
        <tissue evidence="5">Leaves</tissue>
    </source>
</reference>
<sequence>MSGKVVTKIRIVKCPKCRQLLPEPQGYSVYKCGGCGTDLQAKKQSSVANSDSSVPEINAAPGKASDLVFAGKQHSDRKRQVPLRKDSLKAKATASSRECYLDGNGEFDGGQLVPFKFTDEEELESELDIPKLSLRRHRVSNKGGPNNITHCEIEEISNNGDFSLERPKEGLICSSDEDGNYDKSALIGDKPEMEITETNFGNLSLEGADAVLISGSDEEDANKEKSVTEGANPEVEIIGSDLQGVEDLNNGNLPLEDFNSGIDGEDANSDKSALVGKKLEGEITGNNIAGEKLNNGKWPQEGEGEDLNIEDPNNDQSAIEDTKSEVDTTEGTTTKNASNEIVDTLDTTELRDHSSEFSGVLGKEKLSKSSTTRSLYTAGSLMNAYTVAEGMTRKGKGLANSSSYGDLGTQHQSHVPHEKNHVMKDSTRNKNKVLDNTEHGYSRWIETKRDHKFPSRMPYRSGYESGRPSNGVHDEGSRFLSHDSREDTDQEKMKLMRMVLKLQDQLNKTRYMSEETNGRVSAGASYKGIRSSAYQYHSHDLHEGRSSNALDHSRCIGRCNHGIASRQRHKYLRIPYSAEATSCAHHVDHSCYHCCSRVLADSSPRVHFQHEDLYRSYPAQNCCPSSPQCFSETNSEFQRHRASVVRKYLRDKHNLAKRHHKPVAGGAPFVTCHKCSNLLQLPADFLLYKRVCHKLKCGKCSEVLKFSLKNGSHVVPFSSNTIGLPSRELHRRSEVISGSNIPSVSHVNYYQYSPAKPISYYDDYGLSVSRSFSSEVDLVSLTQQIHPLNGGKYVNPNVSPSSTFKANIVASRYFNAIAAPTDTDESAGFSSSMSENRKLSAEKEVKPPQKGTLHKLMGYSTPSKVIRGASC</sequence>
<evidence type="ECO:0000259" key="3">
    <source>
        <dbReference type="Pfam" id="PF22910"/>
    </source>
</evidence>
<dbReference type="HOGENOM" id="CLU_009883_0_0_1"/>
<reference evidence="6" key="3">
    <citation type="submission" date="2015-04" db="UniProtKB">
        <authorList>
            <consortium name="EnsemblPlants"/>
        </authorList>
    </citation>
    <scope>IDENTIFICATION</scope>
    <source>
        <strain evidence="6">cv. Jemalong A17</strain>
    </source>
</reference>
<evidence type="ECO:0000313" key="6">
    <source>
        <dbReference type="EnsemblPlants" id="KEH35525"/>
    </source>
</evidence>
<reference evidence="4 7" key="1">
    <citation type="journal article" date="2011" name="Nature">
        <title>The Medicago genome provides insight into the evolution of rhizobial symbioses.</title>
        <authorList>
            <person name="Young N.D."/>
            <person name="Debelle F."/>
            <person name="Oldroyd G.E."/>
            <person name="Geurts R."/>
            <person name="Cannon S.B."/>
            <person name="Udvardi M.K."/>
            <person name="Benedito V.A."/>
            <person name="Mayer K.F."/>
            <person name="Gouzy J."/>
            <person name="Schoof H."/>
            <person name="Van de Peer Y."/>
            <person name="Proost S."/>
            <person name="Cook D.R."/>
            <person name="Meyers B.C."/>
            <person name="Spannagl M."/>
            <person name="Cheung F."/>
            <person name="De Mita S."/>
            <person name="Krishnakumar V."/>
            <person name="Gundlach H."/>
            <person name="Zhou S."/>
            <person name="Mudge J."/>
            <person name="Bharti A.K."/>
            <person name="Murray J.D."/>
            <person name="Naoumkina M.A."/>
            <person name="Rosen B."/>
            <person name="Silverstein K.A."/>
            <person name="Tang H."/>
            <person name="Rombauts S."/>
            <person name="Zhao P.X."/>
            <person name="Zhou P."/>
            <person name="Barbe V."/>
            <person name="Bardou P."/>
            <person name="Bechner M."/>
            <person name="Bellec A."/>
            <person name="Berger A."/>
            <person name="Berges H."/>
            <person name="Bidwell S."/>
            <person name="Bisseling T."/>
            <person name="Choisne N."/>
            <person name="Couloux A."/>
            <person name="Denny R."/>
            <person name="Deshpande S."/>
            <person name="Dai X."/>
            <person name="Doyle J.J."/>
            <person name="Dudez A.M."/>
            <person name="Farmer A.D."/>
            <person name="Fouteau S."/>
            <person name="Franken C."/>
            <person name="Gibelin C."/>
            <person name="Gish J."/>
            <person name="Goldstein S."/>
            <person name="Gonzalez A.J."/>
            <person name="Green P.J."/>
            <person name="Hallab A."/>
            <person name="Hartog M."/>
            <person name="Hua A."/>
            <person name="Humphray S.J."/>
            <person name="Jeong D.H."/>
            <person name="Jing Y."/>
            <person name="Jocker A."/>
            <person name="Kenton S.M."/>
            <person name="Kim D.J."/>
            <person name="Klee K."/>
            <person name="Lai H."/>
            <person name="Lang C."/>
            <person name="Lin S."/>
            <person name="Macmil S.L."/>
            <person name="Magdelenat G."/>
            <person name="Matthews L."/>
            <person name="McCorrison J."/>
            <person name="Monaghan E.L."/>
            <person name="Mun J.H."/>
            <person name="Najar F.Z."/>
            <person name="Nicholson C."/>
            <person name="Noirot C."/>
            <person name="O'Bleness M."/>
            <person name="Paule C.R."/>
            <person name="Poulain J."/>
            <person name="Prion F."/>
            <person name="Qin B."/>
            <person name="Qu C."/>
            <person name="Retzel E.F."/>
            <person name="Riddle C."/>
            <person name="Sallet E."/>
            <person name="Samain S."/>
            <person name="Samson N."/>
            <person name="Sanders I."/>
            <person name="Saurat O."/>
            <person name="Scarpelli C."/>
            <person name="Schiex T."/>
            <person name="Segurens B."/>
            <person name="Severin A.J."/>
            <person name="Sherrier D.J."/>
            <person name="Shi R."/>
            <person name="Sims S."/>
            <person name="Singer S.R."/>
            <person name="Sinharoy S."/>
            <person name="Sterck L."/>
            <person name="Viollet A."/>
            <person name="Wang B.B."/>
            <person name="Wang K."/>
            <person name="Wang M."/>
            <person name="Wang X."/>
            <person name="Warfsmann J."/>
            <person name="Weissenbach J."/>
            <person name="White D.D."/>
            <person name="White J.D."/>
            <person name="Wiley G.B."/>
            <person name="Wincker P."/>
            <person name="Xing Y."/>
            <person name="Yang L."/>
            <person name="Yao Z."/>
            <person name="Ying F."/>
            <person name="Zhai J."/>
            <person name="Zhou L."/>
            <person name="Zuber A."/>
            <person name="Denarie J."/>
            <person name="Dixon R.A."/>
            <person name="May G.D."/>
            <person name="Schwartz D.C."/>
            <person name="Rogers J."/>
            <person name="Quetier F."/>
            <person name="Town C.D."/>
            <person name="Roe B.A."/>
        </authorList>
    </citation>
    <scope>NUCLEOTIDE SEQUENCE [LARGE SCALE GENOMIC DNA]</scope>
    <source>
        <strain evidence="4">A17</strain>
        <strain evidence="6 7">cv. Jemalong A17</strain>
    </source>
</reference>
<feature type="region of interest" description="Disordered" evidence="1">
    <location>
        <begin position="290"/>
        <end position="334"/>
    </location>
</feature>
<evidence type="ECO:0000313" key="8">
    <source>
        <dbReference type="Proteomes" id="UP000265566"/>
    </source>
</evidence>
<dbReference type="Gramene" id="rna18308">
    <property type="protein sequence ID" value="RHN69794.1"/>
    <property type="gene ID" value="gene18308"/>
</dbReference>
<keyword evidence="7" id="KW-1185">Reference proteome</keyword>
<dbReference type="Proteomes" id="UP000002051">
    <property type="component" value="Chromosome 3"/>
</dbReference>
<dbReference type="Proteomes" id="UP000265566">
    <property type="component" value="Chromosome 3"/>
</dbReference>
<dbReference type="EMBL" id="CM001219">
    <property type="protein sequence ID" value="KEH35525.1"/>
    <property type="molecule type" value="Genomic_DNA"/>
</dbReference>
<dbReference type="AlphaFoldDB" id="A0A072VBG6"/>
<dbReference type="OrthoDB" id="1930285at2759"/>
<name>A0A072VBG6_MEDTR</name>
<feature type="domain" description="Probable zinc-ribbon" evidence="2">
    <location>
        <begin position="664"/>
        <end position="708"/>
    </location>
</feature>
<organism evidence="4 7">
    <name type="scientific">Medicago truncatula</name>
    <name type="common">Barrel medic</name>
    <name type="synonym">Medicago tribuloides</name>
    <dbReference type="NCBI Taxonomy" id="3880"/>
    <lineage>
        <taxon>Eukaryota</taxon>
        <taxon>Viridiplantae</taxon>
        <taxon>Streptophyta</taxon>
        <taxon>Embryophyta</taxon>
        <taxon>Tracheophyta</taxon>
        <taxon>Spermatophyta</taxon>
        <taxon>Magnoliopsida</taxon>
        <taxon>eudicotyledons</taxon>
        <taxon>Gunneridae</taxon>
        <taxon>Pentapetalae</taxon>
        <taxon>rosids</taxon>
        <taxon>fabids</taxon>
        <taxon>Fabales</taxon>
        <taxon>Fabaceae</taxon>
        <taxon>Papilionoideae</taxon>
        <taxon>50 kb inversion clade</taxon>
        <taxon>NPAAA clade</taxon>
        <taxon>Hologalegina</taxon>
        <taxon>IRL clade</taxon>
        <taxon>Trifolieae</taxon>
        <taxon>Medicago</taxon>
    </lineage>
</organism>
<dbReference type="PANTHER" id="PTHR31105:SF38">
    <property type="entry name" value="PROTEIN ENHANCED DISEASE RESISTANCE 4"/>
    <property type="match status" value="1"/>
</dbReference>
<feature type="region of interest" description="Disordered" evidence="1">
    <location>
        <begin position="462"/>
        <end position="490"/>
    </location>
</feature>
<dbReference type="KEGG" id="mtr:25489814"/>
<feature type="domain" description="Enhanced disease resistance 4-like N-terminal" evidence="3">
    <location>
        <begin position="8"/>
        <end position="41"/>
    </location>
</feature>
<dbReference type="Pfam" id="PF11331">
    <property type="entry name" value="Zn_ribbon_12"/>
    <property type="match status" value="1"/>
</dbReference>
<evidence type="ECO:0000313" key="4">
    <source>
        <dbReference type="EMBL" id="KEH35525.1"/>
    </source>
</evidence>
<accession>A0A072VBG6</accession>
<feature type="compositionally biased region" description="Basic and acidic residues" evidence="1">
    <location>
        <begin position="835"/>
        <end position="847"/>
    </location>
</feature>
<dbReference type="InterPro" id="IPR040244">
    <property type="entry name" value="EDR4-like"/>
</dbReference>
<evidence type="ECO:0000313" key="7">
    <source>
        <dbReference type="Proteomes" id="UP000002051"/>
    </source>
</evidence>
<reference evidence="8" key="4">
    <citation type="journal article" date="2018" name="Nat. Plants">
        <title>Whole-genome landscape of Medicago truncatula symbiotic genes.</title>
        <authorList>
            <person name="Pecrix Y."/>
            <person name="Staton S.E."/>
            <person name="Sallet E."/>
            <person name="Lelandais-Briere C."/>
            <person name="Moreau S."/>
            <person name="Carrere S."/>
            <person name="Blein T."/>
            <person name="Jardinaud M.F."/>
            <person name="Latrasse D."/>
            <person name="Zouine M."/>
            <person name="Zahm M."/>
            <person name="Kreplak J."/>
            <person name="Mayjonade B."/>
            <person name="Satge C."/>
            <person name="Perez M."/>
            <person name="Cauet S."/>
            <person name="Marande W."/>
            <person name="Chantry-Darmon C."/>
            <person name="Lopez-Roques C."/>
            <person name="Bouchez O."/>
            <person name="Berard A."/>
            <person name="Debelle F."/>
            <person name="Munos S."/>
            <person name="Bendahmane A."/>
            <person name="Berges H."/>
            <person name="Niebel A."/>
            <person name="Buitink J."/>
            <person name="Frugier F."/>
            <person name="Benhamed M."/>
            <person name="Crespi M."/>
            <person name="Gouzy J."/>
            <person name="Gamas P."/>
        </authorList>
    </citation>
    <scope>NUCLEOTIDE SEQUENCE [LARGE SCALE GENOMIC DNA]</scope>
    <source>
        <strain evidence="8">cv. Jemalong A17</strain>
    </source>
</reference>
<gene>
    <name evidence="6" type="primary">25489814</name>
    <name evidence="4" type="ordered locus">MTR_3g093780</name>
    <name evidence="5" type="ORF">MtrunA17_Chr3g0128631</name>
</gene>
<dbReference type="GO" id="GO:1900150">
    <property type="term" value="P:regulation of defense response to fungus"/>
    <property type="evidence" value="ECO:0007669"/>
    <property type="project" value="InterPro"/>
</dbReference>
<proteinExistence type="predicted"/>
<reference evidence="4 7" key="2">
    <citation type="journal article" date="2014" name="BMC Genomics">
        <title>An improved genome release (version Mt4.0) for the model legume Medicago truncatula.</title>
        <authorList>
            <person name="Tang H."/>
            <person name="Krishnakumar V."/>
            <person name="Bidwell S."/>
            <person name="Rosen B."/>
            <person name="Chan A."/>
            <person name="Zhou S."/>
            <person name="Gentzbittel L."/>
            <person name="Childs K.L."/>
            <person name="Yandell M."/>
            <person name="Gundlach H."/>
            <person name="Mayer K.F."/>
            <person name="Schwartz D.C."/>
            <person name="Town C.D."/>
        </authorList>
    </citation>
    <scope>GENOME REANNOTATION</scope>
    <source>
        <strain evidence="4">A17</strain>
        <strain evidence="6 7">cv. Jemalong A17</strain>
    </source>
</reference>
<dbReference type="Pfam" id="PF22910">
    <property type="entry name" value="EDR4-like_1st"/>
    <property type="match status" value="1"/>
</dbReference>
<evidence type="ECO:0000256" key="1">
    <source>
        <dbReference type="SAM" id="MobiDB-lite"/>
    </source>
</evidence>
<feature type="compositionally biased region" description="Acidic residues" evidence="1">
    <location>
        <begin position="302"/>
        <end position="313"/>
    </location>
</feature>
<feature type="compositionally biased region" description="Basic and acidic residues" evidence="1">
    <location>
        <begin position="472"/>
        <end position="490"/>
    </location>
</feature>
<evidence type="ECO:0000313" key="5">
    <source>
        <dbReference type="EMBL" id="RHN69794.1"/>
    </source>
</evidence>
<dbReference type="PANTHER" id="PTHR31105">
    <property type="entry name" value="EXTRA-LARGE G-PROTEIN-LIKE"/>
    <property type="match status" value="1"/>
</dbReference>
<dbReference type="EMBL" id="PSQE01000003">
    <property type="protein sequence ID" value="RHN69794.1"/>
    <property type="molecule type" value="Genomic_DNA"/>
</dbReference>